<protein>
    <submittedName>
        <fullName evidence="2">Uncharacterized protein</fullName>
    </submittedName>
</protein>
<evidence type="ECO:0000313" key="2">
    <source>
        <dbReference type="EMBL" id="KAK8916741.1"/>
    </source>
</evidence>
<dbReference type="AlphaFoldDB" id="A0AAP0FVG4"/>
<dbReference type="PANTHER" id="PTHR30546">
    <property type="entry name" value="FLAVODOXIN-RELATED PROTEIN WRBA-RELATED"/>
    <property type="match status" value="1"/>
</dbReference>
<gene>
    <name evidence="2" type="ORF">KSP39_PZI023314</name>
</gene>
<dbReference type="SUPFAM" id="SSF52218">
    <property type="entry name" value="Flavoproteins"/>
    <property type="match status" value="1"/>
</dbReference>
<dbReference type="GO" id="GO:0016020">
    <property type="term" value="C:membrane"/>
    <property type="evidence" value="ECO:0007669"/>
    <property type="project" value="TreeGrafter"/>
</dbReference>
<dbReference type="Gene3D" id="3.40.50.360">
    <property type="match status" value="1"/>
</dbReference>
<dbReference type="Proteomes" id="UP001418222">
    <property type="component" value="Unassembled WGS sequence"/>
</dbReference>
<accession>A0AAP0FVG4</accession>
<dbReference type="PANTHER" id="PTHR30546:SF23">
    <property type="entry name" value="FLAVOPROTEIN-LIKE PROTEIN YCP4-RELATED"/>
    <property type="match status" value="1"/>
</dbReference>
<reference evidence="2 3" key="1">
    <citation type="journal article" date="2022" name="Nat. Plants">
        <title>Genomes of leafy and leafless Platanthera orchids illuminate the evolution of mycoheterotrophy.</title>
        <authorList>
            <person name="Li M.H."/>
            <person name="Liu K.W."/>
            <person name="Li Z."/>
            <person name="Lu H.C."/>
            <person name="Ye Q.L."/>
            <person name="Zhang D."/>
            <person name="Wang J.Y."/>
            <person name="Li Y.F."/>
            <person name="Zhong Z.M."/>
            <person name="Liu X."/>
            <person name="Yu X."/>
            <person name="Liu D.K."/>
            <person name="Tu X.D."/>
            <person name="Liu B."/>
            <person name="Hao Y."/>
            <person name="Liao X.Y."/>
            <person name="Jiang Y.T."/>
            <person name="Sun W.H."/>
            <person name="Chen J."/>
            <person name="Chen Y.Q."/>
            <person name="Ai Y."/>
            <person name="Zhai J.W."/>
            <person name="Wu S.S."/>
            <person name="Zhou Z."/>
            <person name="Hsiao Y.Y."/>
            <person name="Wu W.L."/>
            <person name="Chen Y.Y."/>
            <person name="Lin Y.F."/>
            <person name="Hsu J.L."/>
            <person name="Li C.Y."/>
            <person name="Wang Z.W."/>
            <person name="Zhao X."/>
            <person name="Zhong W.Y."/>
            <person name="Ma X.K."/>
            <person name="Ma L."/>
            <person name="Huang J."/>
            <person name="Chen G.Z."/>
            <person name="Huang M.Z."/>
            <person name="Huang L."/>
            <person name="Peng D.H."/>
            <person name="Luo Y.B."/>
            <person name="Zou S.Q."/>
            <person name="Chen S.P."/>
            <person name="Lan S."/>
            <person name="Tsai W.C."/>
            <person name="Van de Peer Y."/>
            <person name="Liu Z.J."/>
        </authorList>
    </citation>
    <scope>NUCLEOTIDE SEQUENCE [LARGE SCALE GENOMIC DNA]</scope>
    <source>
        <strain evidence="2">Lor287</strain>
    </source>
</reference>
<dbReference type="GO" id="GO:0003955">
    <property type="term" value="F:NAD(P)H dehydrogenase (quinone) activity"/>
    <property type="evidence" value="ECO:0007669"/>
    <property type="project" value="TreeGrafter"/>
</dbReference>
<keyword evidence="3" id="KW-1185">Reference proteome</keyword>
<dbReference type="EMBL" id="JBBWWQ010000020">
    <property type="protein sequence ID" value="KAK8916741.1"/>
    <property type="molecule type" value="Genomic_DNA"/>
</dbReference>
<comment type="caution">
    <text evidence="2">The sequence shown here is derived from an EMBL/GenBank/DDBJ whole genome shotgun (WGS) entry which is preliminary data.</text>
</comment>
<dbReference type="InterPro" id="IPR029039">
    <property type="entry name" value="Flavoprotein-like_sf"/>
</dbReference>
<evidence type="ECO:0000256" key="1">
    <source>
        <dbReference type="ARBA" id="ARBA00006961"/>
    </source>
</evidence>
<name>A0AAP0FVG4_9ASPA</name>
<evidence type="ECO:0000313" key="3">
    <source>
        <dbReference type="Proteomes" id="UP001418222"/>
    </source>
</evidence>
<comment type="similarity">
    <text evidence="1">Belongs to the WrbA family.</text>
</comment>
<proteinExistence type="inferred from homology"/>
<sequence>MCLFSSIKVHVSSNVVVCCLIVVTQLVHQGIIYVPIVYTIGAGMFEIKRVKGGSPYGAGTVVKDGTRKPSEIELPVA</sequence>
<organism evidence="2 3">
    <name type="scientific">Platanthera zijinensis</name>
    <dbReference type="NCBI Taxonomy" id="2320716"/>
    <lineage>
        <taxon>Eukaryota</taxon>
        <taxon>Viridiplantae</taxon>
        <taxon>Streptophyta</taxon>
        <taxon>Embryophyta</taxon>
        <taxon>Tracheophyta</taxon>
        <taxon>Spermatophyta</taxon>
        <taxon>Magnoliopsida</taxon>
        <taxon>Liliopsida</taxon>
        <taxon>Asparagales</taxon>
        <taxon>Orchidaceae</taxon>
        <taxon>Orchidoideae</taxon>
        <taxon>Orchideae</taxon>
        <taxon>Orchidinae</taxon>
        <taxon>Platanthera</taxon>
    </lineage>
</organism>